<reference evidence="2 3" key="1">
    <citation type="journal article" date="2013" name="ISME J.">
        <title>A metabolic model for members of the genus Tetrasphaera involved in enhanced biological phosphorus removal.</title>
        <authorList>
            <person name="Kristiansen R."/>
            <person name="Nguyen H.T.T."/>
            <person name="Saunders A.M."/>
            <person name="Nielsen J.L."/>
            <person name="Wimmer R."/>
            <person name="Le V.Q."/>
            <person name="McIlroy S.J."/>
            <person name="Petrovski S."/>
            <person name="Seviour R.J."/>
            <person name="Calteau A."/>
            <person name="Nielsen K.L."/>
            <person name="Nielsen P.H."/>
        </authorList>
    </citation>
    <scope>NUCLEOTIDE SEQUENCE [LARGE SCALE GENOMIC DNA]</scope>
    <source>
        <strain evidence="2 3">Ben 74</strain>
    </source>
</reference>
<feature type="compositionally biased region" description="Low complexity" evidence="1">
    <location>
        <begin position="105"/>
        <end position="118"/>
    </location>
</feature>
<feature type="compositionally biased region" description="Low complexity" evidence="1">
    <location>
        <begin position="288"/>
        <end position="306"/>
    </location>
</feature>
<protein>
    <submittedName>
        <fullName evidence="2">Uncharacterized protein</fullName>
    </submittedName>
</protein>
<dbReference type="Proteomes" id="UP000035720">
    <property type="component" value="Unassembled WGS sequence"/>
</dbReference>
<name>A0A077MBI2_9MICO</name>
<accession>A0A077MBI2</accession>
<evidence type="ECO:0000313" key="2">
    <source>
        <dbReference type="EMBL" id="CCI54716.1"/>
    </source>
</evidence>
<keyword evidence="3" id="KW-1185">Reference proteome</keyword>
<dbReference type="EMBL" id="CAJC01000195">
    <property type="protein sequence ID" value="CCI54716.1"/>
    <property type="molecule type" value="Genomic_DNA"/>
</dbReference>
<gene>
    <name evidence="2" type="ORF">BN13_800017</name>
</gene>
<comment type="caution">
    <text evidence="2">The sequence shown here is derived from an EMBL/GenBank/DDBJ whole genome shotgun (WGS) entry which is preliminary data.</text>
</comment>
<dbReference type="STRING" id="1193518.BN13_800017"/>
<evidence type="ECO:0000256" key="1">
    <source>
        <dbReference type="SAM" id="MobiDB-lite"/>
    </source>
</evidence>
<evidence type="ECO:0000313" key="3">
    <source>
        <dbReference type="Proteomes" id="UP000035720"/>
    </source>
</evidence>
<dbReference type="AlphaFoldDB" id="A0A077MBI2"/>
<feature type="region of interest" description="Disordered" evidence="1">
    <location>
        <begin position="221"/>
        <end position="243"/>
    </location>
</feature>
<organism evidence="2 3">
    <name type="scientific">Nostocoides jenkinsii Ben 74</name>
    <dbReference type="NCBI Taxonomy" id="1193518"/>
    <lineage>
        <taxon>Bacteria</taxon>
        <taxon>Bacillati</taxon>
        <taxon>Actinomycetota</taxon>
        <taxon>Actinomycetes</taxon>
        <taxon>Micrococcales</taxon>
        <taxon>Intrasporangiaceae</taxon>
        <taxon>Nostocoides</taxon>
    </lineage>
</organism>
<sequence length="366" mass="39691">MDRVQAIVAEAGDGELVGAHEVVLPESVLDGDSVPAQLHHDRRAVTHQNSGPDVELDRLAHAETASGWCTTMRVACVIGASRSQSICPLQMPCHIADRTCPPPASSSRTSATVPSPSRYSWSRHSEPAYHGIGRRKPWIHIRFTRRTLDQPEKTSCLQPTSAHASAVSRTFSRKSSSCRLAGRASQSRMVPSSCWVSRSGVCSMRRPRRLAGSRSLQGCATSHVTSARRSSSRTRSCSSPDSKCRWVPVVTEYAYTGTCPDFAFTFGVRVRCRRVTAGRSSHGHTARSAPTSNNHSVSSSGHSTTGAGRFRACEIDSSTRRHLRFCPRFIGTVAEGVPAANWRALTRVRTLPSIYGSAPNLLATPS</sequence>
<feature type="region of interest" description="Disordered" evidence="1">
    <location>
        <begin position="100"/>
        <end position="125"/>
    </location>
</feature>
<feature type="compositionally biased region" description="Low complexity" evidence="1">
    <location>
        <begin position="221"/>
        <end position="241"/>
    </location>
</feature>
<proteinExistence type="predicted"/>
<feature type="region of interest" description="Disordered" evidence="1">
    <location>
        <begin position="277"/>
        <end position="306"/>
    </location>
</feature>